<evidence type="ECO:0000259" key="8">
    <source>
        <dbReference type="PROSITE" id="PS50011"/>
    </source>
</evidence>
<comment type="caution">
    <text evidence="10">The sequence shown here is derived from an EMBL/GenBank/DDBJ whole genome shotgun (WGS) entry which is preliminary data.</text>
</comment>
<accession>A0A3M6VH30</accession>
<reference evidence="10 11" key="1">
    <citation type="submission" date="2018-06" db="EMBL/GenBank/DDBJ databases">
        <title>Comparative genomics of downy mildews reveals potential adaptations to biotrophy.</title>
        <authorList>
            <person name="Fletcher K."/>
            <person name="Klosterman S.J."/>
            <person name="Derevnina L."/>
            <person name="Martin F."/>
            <person name="Koike S."/>
            <person name="Reyes Chin-Wo S."/>
            <person name="Mou B."/>
            <person name="Michelmore R."/>
        </authorList>
    </citation>
    <scope>NUCLEOTIDE SEQUENCE [LARGE SCALE GENOMIC DNA]</scope>
    <source>
        <strain evidence="10 11">R14</strain>
    </source>
</reference>
<evidence type="ECO:0008006" key="12">
    <source>
        <dbReference type="Google" id="ProtNLM"/>
    </source>
</evidence>
<evidence type="ECO:0000313" key="11">
    <source>
        <dbReference type="Proteomes" id="UP000282087"/>
    </source>
</evidence>
<dbReference type="Pfam" id="PF02902">
    <property type="entry name" value="Peptidase_C48"/>
    <property type="match status" value="1"/>
</dbReference>
<proteinExistence type="inferred from homology"/>
<dbReference type="InterPro" id="IPR003653">
    <property type="entry name" value="Peptidase_C48_C"/>
</dbReference>
<keyword evidence="5" id="KW-0788">Thiol protease</keyword>
<dbReference type="GO" id="GO:0005524">
    <property type="term" value="F:ATP binding"/>
    <property type="evidence" value="ECO:0007669"/>
    <property type="project" value="UniProtKB-UniRule"/>
</dbReference>
<dbReference type="GO" id="GO:0004672">
    <property type="term" value="F:protein kinase activity"/>
    <property type="evidence" value="ECO:0007669"/>
    <property type="project" value="InterPro"/>
</dbReference>
<organism evidence="10 11">
    <name type="scientific">Peronospora effusa</name>
    <dbReference type="NCBI Taxonomy" id="542832"/>
    <lineage>
        <taxon>Eukaryota</taxon>
        <taxon>Sar</taxon>
        <taxon>Stramenopiles</taxon>
        <taxon>Oomycota</taxon>
        <taxon>Peronosporomycetes</taxon>
        <taxon>Peronosporales</taxon>
        <taxon>Peronosporaceae</taxon>
        <taxon>Peronospora</taxon>
    </lineage>
</organism>
<keyword evidence="3 7" id="KW-0547">Nucleotide-binding</keyword>
<feature type="domain" description="Ubiquitin-like protease family profile" evidence="9">
    <location>
        <begin position="683"/>
        <end position="854"/>
    </location>
</feature>
<dbReference type="PROSITE" id="PS50600">
    <property type="entry name" value="ULP_PROTEASE"/>
    <property type="match status" value="1"/>
</dbReference>
<dbReference type="SUPFAM" id="SSF54001">
    <property type="entry name" value="Cysteine proteinases"/>
    <property type="match status" value="1"/>
</dbReference>
<dbReference type="FunFam" id="3.40.395.10:FF:000001">
    <property type="entry name" value="Sentrin-specific protease 1"/>
    <property type="match status" value="1"/>
</dbReference>
<evidence type="ECO:0000256" key="2">
    <source>
        <dbReference type="ARBA" id="ARBA00022670"/>
    </source>
</evidence>
<protein>
    <recommendedName>
        <fullName evidence="12">Protein kinase domain-containing protein</fullName>
    </recommendedName>
</protein>
<dbReference type="PROSITE" id="PS50011">
    <property type="entry name" value="PROTEIN_KINASE_DOM"/>
    <property type="match status" value="1"/>
</dbReference>
<feature type="binding site" evidence="7">
    <location>
        <position position="138"/>
    </location>
    <ligand>
        <name>ATP</name>
        <dbReference type="ChEBI" id="CHEBI:30616"/>
    </ligand>
</feature>
<evidence type="ECO:0000259" key="9">
    <source>
        <dbReference type="PROSITE" id="PS50600"/>
    </source>
</evidence>
<dbReference type="GO" id="GO:0080090">
    <property type="term" value="P:regulation of primary metabolic process"/>
    <property type="evidence" value="ECO:0007669"/>
    <property type="project" value="UniProtKB-ARBA"/>
</dbReference>
<name>A0A3M6VH30_9STRA</name>
<keyword evidence="4" id="KW-0378">Hydrolase</keyword>
<dbReference type="InterPro" id="IPR000719">
    <property type="entry name" value="Prot_kinase_dom"/>
</dbReference>
<dbReference type="AlphaFoldDB" id="A0A3M6VH30"/>
<dbReference type="Gene3D" id="1.10.510.10">
    <property type="entry name" value="Transferase(Phosphotransferase) domain 1"/>
    <property type="match status" value="1"/>
</dbReference>
<evidence type="ECO:0000313" key="10">
    <source>
        <dbReference type="EMBL" id="RMX65321.1"/>
    </source>
</evidence>
<dbReference type="GO" id="GO:0060255">
    <property type="term" value="P:regulation of macromolecule metabolic process"/>
    <property type="evidence" value="ECO:0007669"/>
    <property type="project" value="UniProtKB-ARBA"/>
</dbReference>
<evidence type="ECO:0000256" key="7">
    <source>
        <dbReference type="PROSITE-ProRule" id="PRU10141"/>
    </source>
</evidence>
<feature type="domain" description="Protein kinase" evidence="8">
    <location>
        <begin position="109"/>
        <end position="384"/>
    </location>
</feature>
<evidence type="ECO:0000256" key="6">
    <source>
        <dbReference type="ARBA" id="ARBA00022840"/>
    </source>
</evidence>
<dbReference type="EMBL" id="QLLG01000254">
    <property type="protein sequence ID" value="RMX65321.1"/>
    <property type="molecule type" value="Genomic_DNA"/>
</dbReference>
<dbReference type="GO" id="GO:0008234">
    <property type="term" value="F:cysteine-type peptidase activity"/>
    <property type="evidence" value="ECO:0007669"/>
    <property type="project" value="UniProtKB-KW"/>
</dbReference>
<dbReference type="SUPFAM" id="SSF56112">
    <property type="entry name" value="Protein kinase-like (PK-like)"/>
    <property type="match status" value="1"/>
</dbReference>
<keyword evidence="2" id="KW-0645">Protease</keyword>
<dbReference type="GO" id="GO:0006508">
    <property type="term" value="P:proteolysis"/>
    <property type="evidence" value="ECO:0007669"/>
    <property type="project" value="UniProtKB-KW"/>
</dbReference>
<dbReference type="SMART" id="SM00220">
    <property type="entry name" value="S_TKc"/>
    <property type="match status" value="1"/>
</dbReference>
<keyword evidence="11" id="KW-1185">Reference proteome</keyword>
<dbReference type="PROSITE" id="PS00107">
    <property type="entry name" value="PROTEIN_KINASE_ATP"/>
    <property type="match status" value="1"/>
</dbReference>
<evidence type="ECO:0000256" key="3">
    <source>
        <dbReference type="ARBA" id="ARBA00022741"/>
    </source>
</evidence>
<dbReference type="Gene3D" id="3.40.395.10">
    <property type="entry name" value="Adenoviral Proteinase, Chain A"/>
    <property type="match status" value="1"/>
</dbReference>
<dbReference type="STRING" id="542832.A0A3M6VH30"/>
<keyword evidence="6 7" id="KW-0067">ATP-binding</keyword>
<comment type="similarity">
    <text evidence="1">Belongs to the peptidase C48 family.</text>
</comment>
<dbReference type="InterPro" id="IPR011009">
    <property type="entry name" value="Kinase-like_dom_sf"/>
</dbReference>
<dbReference type="InterPro" id="IPR038765">
    <property type="entry name" value="Papain-like_cys_pep_sf"/>
</dbReference>
<dbReference type="VEuPathDB" id="FungiDB:DD237_005077"/>
<gene>
    <name evidence="10" type="ORF">DD238_004779</name>
</gene>
<dbReference type="Proteomes" id="UP000282087">
    <property type="component" value="Unassembled WGS sequence"/>
</dbReference>
<dbReference type="PROSITE" id="PS00108">
    <property type="entry name" value="PROTEIN_KINASE_ST"/>
    <property type="match status" value="1"/>
</dbReference>
<dbReference type="Pfam" id="PF00069">
    <property type="entry name" value="Pkinase"/>
    <property type="match status" value="1"/>
</dbReference>
<dbReference type="PANTHER" id="PTHR24347">
    <property type="entry name" value="SERINE/THREONINE-PROTEIN KINASE"/>
    <property type="match status" value="1"/>
</dbReference>
<sequence length="916" mass="105923">MMLAISRIQRIANTGMRTLALASNDNMKLRTTVDFCGQPLRQFKGNGDTWNTRELLIAGSAVAALTAIGGSETLCEVLEQEEKQDGDDDVLVDGNTTSNSVSVYFDTEYETKRILGSGSFGVVMQCVHKETGHVAAVKMVQDIEGNYEEVQREQQALECLERAGGHENIVGYKGSYYHNDFHYIVLEYVPGISLHSFITKHYTLDSTQSLQLVSQLASALQFMHKADVIHGDLKPENVMTLVDCDSKSHFKRDWEDIKLKIIDFGSVSRKSQPENFDTTTTTLSGTRCYWSPEVLEYQEMTPAMDMWALGCILYILISGRHPFDLTGRSSEDEILERVKTESLSFLSPVWTNVPIKTKELICGLLEKDPTRRLSADQVLGHQDIQISLDAHRYRQRLRDAAQYSRNLLQNYPVDLIKPPLASESFYTGLTVRREVSDPEELAFDKYRRRLWEFNHEEYGSSRLKKQKVVFEKVNYVYEENKRNQSILKSLQKELRGQRGECRFNRRERGKNMPKKYPIAKQREESEKMWEMKVRYSLEQKEDTKRVTVLFSQEGDALMQSSKDEKNDVALKVTTDTNRKTEMSMTAKSREEEIAEVEEKLRAQHLSRTLDADRLFYKRLAERETNTVLEEVLLDEIYDLAADVFDEEEEKNRNKELPPELLEIVEDALHEGSMEEVLVQKYNVDITRRHLQCLLPLVWLNDEVINFYFQMMSDRDEALVKAGILQKRSHFFNSFFYTKVSENGYNFTNVRRWTRKIDLFAMDKIFVPVNVGNMHWCMAAIFMTEKRIQYYDSMHGSGATCIKVLMRYLNDESEHKKKTKFNDQGWELVTTTPDTPLQMNGSDCGVFSCLFADYLSQNLVCFVSNSTSFQTQLTRVRDCLLLPSRCLSSRKTFLFTGIALYSTSPEVIFHLKRNGYR</sequence>
<evidence type="ECO:0000256" key="5">
    <source>
        <dbReference type="ARBA" id="ARBA00022807"/>
    </source>
</evidence>
<evidence type="ECO:0000256" key="1">
    <source>
        <dbReference type="ARBA" id="ARBA00005234"/>
    </source>
</evidence>
<dbReference type="InterPro" id="IPR017441">
    <property type="entry name" value="Protein_kinase_ATP_BS"/>
</dbReference>
<evidence type="ECO:0000256" key="4">
    <source>
        <dbReference type="ARBA" id="ARBA00022801"/>
    </source>
</evidence>
<dbReference type="InterPro" id="IPR008271">
    <property type="entry name" value="Ser/Thr_kinase_AS"/>
</dbReference>